<dbReference type="RefSeq" id="WP_060532991.1">
    <property type="nucleotide sequence ID" value="NZ_CP013023.1"/>
</dbReference>
<dbReference type="Proteomes" id="UP000078148">
    <property type="component" value="Chromosome"/>
</dbReference>
<evidence type="ECO:0000313" key="1">
    <source>
        <dbReference type="EMBL" id="ANF95758.1"/>
    </source>
</evidence>
<dbReference type="OrthoDB" id="1373154at2"/>
<evidence type="ECO:0000313" key="2">
    <source>
        <dbReference type="Proteomes" id="UP000078148"/>
    </source>
</evidence>
<proteinExistence type="predicted"/>
<keyword evidence="2" id="KW-1185">Reference proteome</keyword>
<dbReference type="STRING" id="1616788.AR543_06905"/>
<protein>
    <submittedName>
        <fullName evidence="1">Uncharacterized protein</fullName>
    </submittedName>
</protein>
<gene>
    <name evidence="1" type="ORF">AR543_06905</name>
</gene>
<accession>A0A172ZDS1</accession>
<dbReference type="EMBL" id="CP013023">
    <property type="protein sequence ID" value="ANF95758.1"/>
    <property type="molecule type" value="Genomic_DNA"/>
</dbReference>
<reference evidence="2" key="1">
    <citation type="submission" date="2015-10" db="EMBL/GenBank/DDBJ databases">
        <title>Genome of Paenibacillus bovis sp. nov.</title>
        <authorList>
            <person name="Wu Z."/>
            <person name="Gao C."/>
            <person name="Liu Z."/>
            <person name="Zheng H."/>
        </authorList>
    </citation>
    <scope>NUCLEOTIDE SEQUENCE [LARGE SCALE GENOMIC DNA]</scope>
    <source>
        <strain evidence="2">BD3526</strain>
    </source>
</reference>
<sequence length="251" mass="28502">MISLNPSNTSPAVQLYPEPAEVLDNPALSCYFLPLMSFTHEHLENQQAYTIHLFGTEGLSCISPRPYAEDVIHGFDYNEGRYRYLADPAAFGDYHNVSEVYGWLLEDFNRNSEYYLHEHISAADYGANVQVALNSIATFDSRRYAEAIYSYLYTKTHYQRTGELRRITELTDNQAPSADPLLLDRLTAQEFGQPLVAELSRYTQHDYHLRPEMIVGGTERSRFLSPAGQGSILAALDTEKQQVYLLNPSAM</sequence>
<dbReference type="KEGG" id="pbv:AR543_06905"/>
<reference evidence="1 2" key="2">
    <citation type="journal article" date="2016" name="Int. J. Syst. Evol. Microbiol.">
        <title>Paenibacillus bovis sp. nov., isolated from raw yak (Bos grunniens) milk.</title>
        <authorList>
            <person name="Gao C."/>
            <person name="Han J."/>
            <person name="Liu Z."/>
            <person name="Xu X."/>
            <person name="Hang F."/>
            <person name="Wu Z."/>
        </authorList>
    </citation>
    <scope>NUCLEOTIDE SEQUENCE [LARGE SCALE GENOMIC DNA]</scope>
    <source>
        <strain evidence="1 2">BD3526</strain>
    </source>
</reference>
<dbReference type="AlphaFoldDB" id="A0A172ZDS1"/>
<organism evidence="1 2">
    <name type="scientific">Paenibacillus bovis</name>
    <dbReference type="NCBI Taxonomy" id="1616788"/>
    <lineage>
        <taxon>Bacteria</taxon>
        <taxon>Bacillati</taxon>
        <taxon>Bacillota</taxon>
        <taxon>Bacilli</taxon>
        <taxon>Bacillales</taxon>
        <taxon>Paenibacillaceae</taxon>
        <taxon>Paenibacillus</taxon>
    </lineage>
</organism>
<name>A0A172ZDS1_9BACL</name>